<sequence length="463" mass="51200">MTSDDEFFFDYKLSWIPNDVKRYSTQVASSIDYHVDRAAANVRDVFSRQTWLPTTLRPHPRTSHSFPQPLPPRSILDKAHAWVLENPAWAAAGLAFIGTGGLLIYGNKKLNVKKRKARRASNGARKEIVVVAGSAHEAITRSIACDLERRGFIVFVTVTSSDEEHVVENEARQDIRPLWLDLANTPSEPSEIHPSLYVIQSLITNPQAPMPGVPPHTCHLTGLVLVPSIKYPVGPVATIPASNWADTIHTRLLYPILTTQLFLPLFTLKSNNSSIVVITPSIQSSLSSPFASPEVAVTKALSGFATSLRQELRLLENGTGSIDVIELKLGNFDFGRFRDSNCQNKGTEVLTWQPQHRALYGSPYLASLDHRTRRLGNFYGTPARELHLAVFDALLPRQKTFFGIRKKKRQVVYIGRGSRTYAIVGNIIPGVLIGWMLGLRTGSTISPGDSISDEDNGYGSEIA</sequence>
<accession>A0ACB8USG9</accession>
<gene>
    <name evidence="1" type="ORF">LOY88_004936</name>
</gene>
<reference evidence="1" key="1">
    <citation type="journal article" date="2022" name="bioRxiv">
        <title>Population genetic analysis of Ophidiomyces ophidiicola, the causative agent of snake fungal disease, indicates recent introductions to the USA.</title>
        <authorList>
            <person name="Ladner J.T."/>
            <person name="Palmer J.M."/>
            <person name="Ettinger C.L."/>
            <person name="Stajich J.E."/>
            <person name="Farrell T.M."/>
            <person name="Glorioso B.M."/>
            <person name="Lawson B."/>
            <person name="Price S.J."/>
            <person name="Stengle A.G."/>
            <person name="Grear D.A."/>
            <person name="Lorch J.M."/>
        </authorList>
    </citation>
    <scope>NUCLEOTIDE SEQUENCE</scope>
    <source>
        <strain evidence="1">NWHC 24266-5</strain>
    </source>
</reference>
<organism evidence="1">
    <name type="scientific">Ophidiomyces ophidiicola</name>
    <dbReference type="NCBI Taxonomy" id="1387563"/>
    <lineage>
        <taxon>Eukaryota</taxon>
        <taxon>Fungi</taxon>
        <taxon>Dikarya</taxon>
        <taxon>Ascomycota</taxon>
        <taxon>Pezizomycotina</taxon>
        <taxon>Eurotiomycetes</taxon>
        <taxon>Eurotiomycetidae</taxon>
        <taxon>Onygenales</taxon>
        <taxon>Onygenaceae</taxon>
        <taxon>Ophidiomyces</taxon>
    </lineage>
</organism>
<evidence type="ECO:0000313" key="1">
    <source>
        <dbReference type="EMBL" id="KAI2383939.1"/>
    </source>
</evidence>
<comment type="caution">
    <text evidence="1">The sequence shown here is derived from an EMBL/GenBank/DDBJ whole genome shotgun (WGS) entry which is preliminary data.</text>
</comment>
<dbReference type="EMBL" id="JALBCA010000081">
    <property type="protein sequence ID" value="KAI2383939.1"/>
    <property type="molecule type" value="Genomic_DNA"/>
</dbReference>
<protein>
    <submittedName>
        <fullName evidence="1">Uncharacterized protein</fullName>
    </submittedName>
</protein>
<proteinExistence type="predicted"/>
<name>A0ACB8USG9_9EURO</name>